<accession>A0A1D2MAL2</accession>
<gene>
    <name evidence="1" type="ORF">Ocin01_16770</name>
</gene>
<dbReference type="AlphaFoldDB" id="A0A1D2MAL2"/>
<dbReference type="EMBL" id="LJIJ01002297">
    <property type="protein sequence ID" value="ODM89914.1"/>
    <property type="molecule type" value="Genomic_DNA"/>
</dbReference>
<keyword evidence="2" id="KW-1185">Reference proteome</keyword>
<comment type="caution">
    <text evidence="1">The sequence shown here is derived from an EMBL/GenBank/DDBJ whole genome shotgun (WGS) entry which is preliminary data.</text>
</comment>
<organism evidence="1 2">
    <name type="scientific">Orchesella cincta</name>
    <name type="common">Springtail</name>
    <name type="synonym">Podura cincta</name>
    <dbReference type="NCBI Taxonomy" id="48709"/>
    <lineage>
        <taxon>Eukaryota</taxon>
        <taxon>Metazoa</taxon>
        <taxon>Ecdysozoa</taxon>
        <taxon>Arthropoda</taxon>
        <taxon>Hexapoda</taxon>
        <taxon>Collembola</taxon>
        <taxon>Entomobryomorpha</taxon>
        <taxon>Entomobryoidea</taxon>
        <taxon>Orchesellidae</taxon>
        <taxon>Orchesellinae</taxon>
        <taxon>Orchesella</taxon>
    </lineage>
</organism>
<dbReference type="Proteomes" id="UP000094527">
    <property type="component" value="Unassembled WGS sequence"/>
</dbReference>
<protein>
    <submittedName>
        <fullName evidence="1">Uncharacterized protein</fullName>
    </submittedName>
</protein>
<proteinExistence type="predicted"/>
<reference evidence="1 2" key="1">
    <citation type="journal article" date="2016" name="Genome Biol. Evol.">
        <title>Gene Family Evolution Reflects Adaptation to Soil Environmental Stressors in the Genome of the Collembolan Orchesella cincta.</title>
        <authorList>
            <person name="Faddeeva-Vakhrusheva A."/>
            <person name="Derks M.F."/>
            <person name="Anvar S.Y."/>
            <person name="Agamennone V."/>
            <person name="Suring W."/>
            <person name="Smit S."/>
            <person name="van Straalen N.M."/>
            <person name="Roelofs D."/>
        </authorList>
    </citation>
    <scope>NUCLEOTIDE SEQUENCE [LARGE SCALE GENOMIC DNA]</scope>
    <source>
        <tissue evidence="1">Mixed pool</tissue>
    </source>
</reference>
<evidence type="ECO:0000313" key="2">
    <source>
        <dbReference type="Proteomes" id="UP000094527"/>
    </source>
</evidence>
<evidence type="ECO:0000313" key="1">
    <source>
        <dbReference type="EMBL" id="ODM89914.1"/>
    </source>
</evidence>
<name>A0A1D2MAL2_ORCCI</name>
<sequence length="62" mass="7274">MKPECWDEWRESLSMQGTKGKRISVKKFARSDRAEWDGAKDDLLATELEKMLSNMQRVAWQA</sequence>